<evidence type="ECO:0000313" key="2">
    <source>
        <dbReference type="EMBL" id="GIJ18724.1"/>
    </source>
</evidence>
<name>A0ABQ4ILE0_9ACTN</name>
<protein>
    <submittedName>
        <fullName evidence="2">Uncharacterized protein</fullName>
    </submittedName>
</protein>
<sequence>MDRYTPEALPPAPAACASSTLTRLIPGTRTLARTGPPTLPAPAGDASPAAPGCDARPAAPGCDGRSAALGGDAGLAAPGGDARPVAAAGSAGPVGPAGDVGAVPTGGAGSLLAGRGTPARPTAGWLAEASRPAAGLGATPGADSVTGAAGADAASEAGVVGAGGVDPELAVAGTSCSLIRASAPRSHPDPQRDRECLSDTVPHSGGMAQPECPQCSE</sequence>
<comment type="caution">
    <text evidence="2">The sequence shown here is derived from an EMBL/GenBank/DDBJ whole genome shotgun (WGS) entry which is preliminary data.</text>
</comment>
<feature type="region of interest" description="Disordered" evidence="1">
    <location>
        <begin position="181"/>
        <end position="217"/>
    </location>
</feature>
<dbReference type="EMBL" id="BOPA01000049">
    <property type="protein sequence ID" value="GIJ18724.1"/>
    <property type="molecule type" value="Genomic_DNA"/>
</dbReference>
<accession>A0ABQ4ILE0</accession>
<evidence type="ECO:0000313" key="3">
    <source>
        <dbReference type="Proteomes" id="UP000647860"/>
    </source>
</evidence>
<feature type="compositionally biased region" description="Low complexity" evidence="1">
    <location>
        <begin position="41"/>
        <end position="55"/>
    </location>
</feature>
<keyword evidence="3" id="KW-1185">Reference proteome</keyword>
<proteinExistence type="predicted"/>
<evidence type="ECO:0000256" key="1">
    <source>
        <dbReference type="SAM" id="MobiDB-lite"/>
    </source>
</evidence>
<feature type="region of interest" description="Disordered" evidence="1">
    <location>
        <begin position="1"/>
        <end position="58"/>
    </location>
</feature>
<reference evidence="2 3" key="1">
    <citation type="submission" date="2021-01" db="EMBL/GenBank/DDBJ databases">
        <title>Whole genome shotgun sequence of Verrucosispora gifhornensis NBRC 16317.</title>
        <authorList>
            <person name="Komaki H."/>
            <person name="Tamura T."/>
        </authorList>
    </citation>
    <scope>NUCLEOTIDE SEQUENCE [LARGE SCALE GENOMIC DNA]</scope>
    <source>
        <strain evidence="2 3">NBRC 16317</strain>
    </source>
</reference>
<feature type="compositionally biased region" description="Basic and acidic residues" evidence="1">
    <location>
        <begin position="186"/>
        <end position="197"/>
    </location>
</feature>
<organism evidence="2 3">
    <name type="scientific">Micromonospora gifhornensis</name>
    <dbReference type="NCBI Taxonomy" id="84594"/>
    <lineage>
        <taxon>Bacteria</taxon>
        <taxon>Bacillati</taxon>
        <taxon>Actinomycetota</taxon>
        <taxon>Actinomycetes</taxon>
        <taxon>Micromonosporales</taxon>
        <taxon>Micromonosporaceae</taxon>
        <taxon>Micromonospora</taxon>
    </lineage>
</organism>
<gene>
    <name evidence="2" type="ORF">Vgi01_54080</name>
</gene>
<dbReference type="Proteomes" id="UP000647860">
    <property type="component" value="Unassembled WGS sequence"/>
</dbReference>